<evidence type="ECO:0000256" key="5">
    <source>
        <dbReference type="ARBA" id="ARBA00022989"/>
    </source>
</evidence>
<feature type="domain" description="ABC transmembrane type-1" evidence="8">
    <location>
        <begin position="77"/>
        <end position="289"/>
    </location>
</feature>
<name>A0A850EKC9_9BACL</name>
<feature type="transmembrane region" description="Helical" evidence="7">
    <location>
        <begin position="212"/>
        <end position="233"/>
    </location>
</feature>
<dbReference type="GO" id="GO:0005886">
    <property type="term" value="C:plasma membrane"/>
    <property type="evidence" value="ECO:0007669"/>
    <property type="project" value="UniProtKB-SubCell"/>
</dbReference>
<sequence length="299" mass="33516">MEWGIYTMIRSKFIGGLKPVLFTLPAMIPFTVFWLGPLLYVLYLSFNEWDFMSPEKTFVGLDNYINLFSNPAFYQALRVTALFCAGTVIPVIVIGLGLALLMNKKLKGSAIYQVLLFSPWVTPTVAVSIVWSWIYEPEIGLANTVLSFLGFEKLGWLQDPTWALVGVILVTIWKSVGWAMIFYLVALRNVPADLMEAADLDGANPVHKFIRITLPLISPTTLFLFIVQLIQALQAYDQINVLTQGGPAGSTRTLLYMYYQSAFESFQIGEASSIAMTLVFICMLLSLLSVIFSSRNTHY</sequence>
<evidence type="ECO:0000313" key="9">
    <source>
        <dbReference type="EMBL" id="NUU61515.1"/>
    </source>
</evidence>
<gene>
    <name evidence="9" type="ORF">HPT30_14325</name>
</gene>
<dbReference type="Proteomes" id="UP000564806">
    <property type="component" value="Unassembled WGS sequence"/>
</dbReference>
<dbReference type="AlphaFoldDB" id="A0A850EKC9"/>
<keyword evidence="3" id="KW-1003">Cell membrane</keyword>
<dbReference type="PROSITE" id="PS50928">
    <property type="entry name" value="ABC_TM1"/>
    <property type="match status" value="1"/>
</dbReference>
<keyword evidence="2 7" id="KW-0813">Transport</keyword>
<keyword evidence="4 7" id="KW-0812">Transmembrane</keyword>
<proteinExistence type="inferred from homology"/>
<protein>
    <submittedName>
        <fullName evidence="9">Sugar ABC transporter permease</fullName>
    </submittedName>
</protein>
<comment type="similarity">
    <text evidence="7">Belongs to the binding-protein-dependent transport system permease family.</text>
</comment>
<reference evidence="9" key="1">
    <citation type="submission" date="2020-06" db="EMBL/GenBank/DDBJ databases">
        <title>Paenibacillus sp. nov., isolated from soil.</title>
        <authorList>
            <person name="Seo Y.L."/>
        </authorList>
    </citation>
    <scope>NUCLEOTIDE SEQUENCE [LARGE SCALE GENOMIC DNA]</scope>
    <source>
        <strain evidence="9">JW14</strain>
    </source>
</reference>
<feature type="transmembrane region" description="Helical" evidence="7">
    <location>
        <begin position="162"/>
        <end position="185"/>
    </location>
</feature>
<evidence type="ECO:0000256" key="2">
    <source>
        <dbReference type="ARBA" id="ARBA00022448"/>
    </source>
</evidence>
<dbReference type="SUPFAM" id="SSF161098">
    <property type="entry name" value="MetI-like"/>
    <property type="match status" value="1"/>
</dbReference>
<dbReference type="InterPro" id="IPR051393">
    <property type="entry name" value="ABC_transporter_permease"/>
</dbReference>
<feature type="transmembrane region" description="Helical" evidence="7">
    <location>
        <begin position="114"/>
        <end position="134"/>
    </location>
</feature>
<dbReference type="GO" id="GO:0055085">
    <property type="term" value="P:transmembrane transport"/>
    <property type="evidence" value="ECO:0007669"/>
    <property type="project" value="InterPro"/>
</dbReference>
<feature type="transmembrane region" description="Helical" evidence="7">
    <location>
        <begin position="79"/>
        <end position="102"/>
    </location>
</feature>
<comment type="caution">
    <text evidence="9">The sequence shown here is derived from an EMBL/GenBank/DDBJ whole genome shotgun (WGS) entry which is preliminary data.</text>
</comment>
<comment type="subcellular location">
    <subcellularLocation>
        <location evidence="1 7">Cell membrane</location>
        <topology evidence="1 7">Multi-pass membrane protein</topology>
    </subcellularLocation>
</comment>
<dbReference type="CDD" id="cd06261">
    <property type="entry name" value="TM_PBP2"/>
    <property type="match status" value="1"/>
</dbReference>
<evidence type="ECO:0000259" key="8">
    <source>
        <dbReference type="PROSITE" id="PS50928"/>
    </source>
</evidence>
<evidence type="ECO:0000256" key="3">
    <source>
        <dbReference type="ARBA" id="ARBA00022475"/>
    </source>
</evidence>
<dbReference type="PANTHER" id="PTHR30193">
    <property type="entry name" value="ABC TRANSPORTER PERMEASE PROTEIN"/>
    <property type="match status" value="1"/>
</dbReference>
<dbReference type="InterPro" id="IPR035906">
    <property type="entry name" value="MetI-like_sf"/>
</dbReference>
<organism evidence="9 10">
    <name type="scientific">Paenibacillus agri</name>
    <dbReference type="NCBI Taxonomy" id="2744309"/>
    <lineage>
        <taxon>Bacteria</taxon>
        <taxon>Bacillati</taxon>
        <taxon>Bacillota</taxon>
        <taxon>Bacilli</taxon>
        <taxon>Bacillales</taxon>
        <taxon>Paenibacillaceae</taxon>
        <taxon>Paenibacillus</taxon>
    </lineage>
</organism>
<accession>A0A850EKC9</accession>
<keyword evidence="5 7" id="KW-1133">Transmembrane helix</keyword>
<evidence type="ECO:0000256" key="4">
    <source>
        <dbReference type="ARBA" id="ARBA00022692"/>
    </source>
</evidence>
<dbReference type="PANTHER" id="PTHR30193:SF41">
    <property type="entry name" value="DIACETYLCHITOBIOSE UPTAKE SYSTEM PERMEASE PROTEIN NGCF"/>
    <property type="match status" value="1"/>
</dbReference>
<evidence type="ECO:0000256" key="6">
    <source>
        <dbReference type="ARBA" id="ARBA00023136"/>
    </source>
</evidence>
<evidence type="ECO:0000256" key="7">
    <source>
        <dbReference type="RuleBase" id="RU363032"/>
    </source>
</evidence>
<evidence type="ECO:0000256" key="1">
    <source>
        <dbReference type="ARBA" id="ARBA00004651"/>
    </source>
</evidence>
<dbReference type="EMBL" id="JABWCS010000209">
    <property type="protein sequence ID" value="NUU61515.1"/>
    <property type="molecule type" value="Genomic_DNA"/>
</dbReference>
<feature type="transmembrane region" description="Helical" evidence="7">
    <location>
        <begin position="271"/>
        <end position="292"/>
    </location>
</feature>
<feature type="transmembrane region" description="Helical" evidence="7">
    <location>
        <begin position="20"/>
        <end position="43"/>
    </location>
</feature>
<evidence type="ECO:0000313" key="10">
    <source>
        <dbReference type="Proteomes" id="UP000564806"/>
    </source>
</evidence>
<dbReference type="Pfam" id="PF00528">
    <property type="entry name" value="BPD_transp_1"/>
    <property type="match status" value="1"/>
</dbReference>
<keyword evidence="6 7" id="KW-0472">Membrane</keyword>
<dbReference type="Gene3D" id="1.10.3720.10">
    <property type="entry name" value="MetI-like"/>
    <property type="match status" value="1"/>
</dbReference>
<keyword evidence="10" id="KW-1185">Reference proteome</keyword>
<dbReference type="InterPro" id="IPR000515">
    <property type="entry name" value="MetI-like"/>
</dbReference>